<dbReference type="PANTHER" id="PTHR43095">
    <property type="entry name" value="SUGAR KINASE"/>
    <property type="match status" value="1"/>
</dbReference>
<accession>A0ABS1W349</accession>
<dbReference type="EMBL" id="JAENHO010000017">
    <property type="protein sequence ID" value="MBL7261143.1"/>
    <property type="molecule type" value="Genomic_DNA"/>
</dbReference>
<protein>
    <submittedName>
        <fullName evidence="6">Carbohydrate kinase</fullName>
    </submittedName>
</protein>
<evidence type="ECO:0000256" key="3">
    <source>
        <dbReference type="ARBA" id="ARBA00022679"/>
    </source>
</evidence>
<feature type="domain" description="Carbohydrate kinase FGGY N-terminal" evidence="5">
    <location>
        <begin position="16"/>
        <end position="227"/>
    </location>
</feature>
<evidence type="ECO:0000313" key="7">
    <source>
        <dbReference type="Proteomes" id="UP000598996"/>
    </source>
</evidence>
<dbReference type="CDD" id="cd07773">
    <property type="entry name" value="ASKHA_NBD_FGGY_FK"/>
    <property type="match status" value="1"/>
</dbReference>
<evidence type="ECO:0000256" key="4">
    <source>
        <dbReference type="ARBA" id="ARBA00022777"/>
    </source>
</evidence>
<proteinExistence type="inferred from homology"/>
<keyword evidence="2" id="KW-0119">Carbohydrate metabolism</keyword>
<comment type="similarity">
    <text evidence="1">Belongs to the FGGY kinase family.</text>
</comment>
<dbReference type="Proteomes" id="UP000598996">
    <property type="component" value="Unassembled WGS sequence"/>
</dbReference>
<evidence type="ECO:0000313" key="6">
    <source>
        <dbReference type="EMBL" id="MBL7261143.1"/>
    </source>
</evidence>
<evidence type="ECO:0000256" key="1">
    <source>
        <dbReference type="ARBA" id="ARBA00009156"/>
    </source>
</evidence>
<evidence type="ECO:0000259" key="5">
    <source>
        <dbReference type="Pfam" id="PF00370"/>
    </source>
</evidence>
<dbReference type="InterPro" id="IPR050406">
    <property type="entry name" value="FGGY_Carb_Kinase"/>
</dbReference>
<keyword evidence="4 6" id="KW-0418">Kinase</keyword>
<dbReference type="SUPFAM" id="SSF53067">
    <property type="entry name" value="Actin-like ATPase domain"/>
    <property type="match status" value="1"/>
</dbReference>
<keyword evidence="2" id="KW-0859">Xylose metabolism</keyword>
<dbReference type="Gene3D" id="3.30.420.40">
    <property type="match status" value="2"/>
</dbReference>
<dbReference type="Pfam" id="PF00370">
    <property type="entry name" value="FGGY_N"/>
    <property type="match status" value="1"/>
</dbReference>
<evidence type="ECO:0000256" key="2">
    <source>
        <dbReference type="ARBA" id="ARBA00022629"/>
    </source>
</evidence>
<name>A0ABS1W349_9ACTN</name>
<dbReference type="InterPro" id="IPR043129">
    <property type="entry name" value="ATPase_NBD"/>
</dbReference>
<comment type="caution">
    <text evidence="6">The sequence shown here is derived from an EMBL/GenBank/DDBJ whole genome shotgun (WGS) entry which is preliminary data.</text>
</comment>
<gene>
    <name evidence="6" type="ORF">JKJ07_43355</name>
</gene>
<dbReference type="PANTHER" id="PTHR43095:SF5">
    <property type="entry name" value="XYLULOSE KINASE"/>
    <property type="match status" value="1"/>
</dbReference>
<sequence>MIAARRAPVVNPARLVAGIDLGSTGMKMLVTDETGHEVAVAQVPTPWRSGPGGTTEMDAGELLAAVRTLVTTAAGRVAAVTDAPIEAVALAGMGETGMLIDSHGAPVAPAYAWFDPRGADQAAAFPPRLRADFAGRTGLPLGAQVSVAKLAYLRDQGVRLDRARWLNLPEFVATALGADPVSEYSLTSRTGLLDQDTGRPWPEMLRCLGVDETFLPPLVAAGTPVGLAGGPAASGFQDGAGGFAPVEWLPANVMGAILTVAGHDHLVAAEASGGLPPDHYHVSLGTAEVLLRVIDGPLGFEARCRLAEHLINEVRHVVPGKHVLVAGVKTGLLLRRVLQTAGIHDRAGRDALDAAAMSIPYEGGLPDDAIEVAGARNDDGVLKLTVRADGVSPAEVFGAVLRHSNDEIALLIEAMDRELPAAATSTLTGGWAGMASVRRARAQVLPPMTASTREEETAYGATRAAARLLSTTPPMIGTAP</sequence>
<dbReference type="InterPro" id="IPR018484">
    <property type="entry name" value="FGGY_N"/>
</dbReference>
<keyword evidence="7" id="KW-1185">Reference proteome</keyword>
<dbReference type="GO" id="GO:0016301">
    <property type="term" value="F:kinase activity"/>
    <property type="evidence" value="ECO:0007669"/>
    <property type="project" value="UniProtKB-KW"/>
</dbReference>
<keyword evidence="3" id="KW-0808">Transferase</keyword>
<reference evidence="6 7" key="1">
    <citation type="submission" date="2021-01" db="EMBL/GenBank/DDBJ databases">
        <title>Actinoplanes sp. nov. LDG1-01 isolated from lichen.</title>
        <authorList>
            <person name="Saeng-In P."/>
            <person name="Phongsopitanun W."/>
            <person name="Kanchanasin P."/>
            <person name="Yuki M."/>
            <person name="Kudo T."/>
            <person name="Ohkuma M."/>
            <person name="Tanasupawat S."/>
        </authorList>
    </citation>
    <scope>NUCLEOTIDE SEQUENCE [LARGE SCALE GENOMIC DNA]</scope>
    <source>
        <strain evidence="6 7">LDG1-01</strain>
    </source>
</reference>
<organism evidence="6 7">
    <name type="scientific">Paractinoplanes lichenicola</name>
    <dbReference type="NCBI Taxonomy" id="2802976"/>
    <lineage>
        <taxon>Bacteria</taxon>
        <taxon>Bacillati</taxon>
        <taxon>Actinomycetota</taxon>
        <taxon>Actinomycetes</taxon>
        <taxon>Micromonosporales</taxon>
        <taxon>Micromonosporaceae</taxon>
        <taxon>Paractinoplanes</taxon>
    </lineage>
</organism>